<reference evidence="2" key="1">
    <citation type="journal article" date="2015" name="Nature">
        <title>Complex archaea that bridge the gap between prokaryotes and eukaryotes.</title>
        <authorList>
            <person name="Spang A."/>
            <person name="Saw J.H."/>
            <person name="Jorgensen S.L."/>
            <person name="Zaremba-Niedzwiedzka K."/>
            <person name="Martijn J."/>
            <person name="Lind A.E."/>
            <person name="van Eijk R."/>
            <person name="Schleper C."/>
            <person name="Guy L."/>
            <person name="Ettema T.J."/>
        </authorList>
    </citation>
    <scope>NUCLEOTIDE SEQUENCE</scope>
</reference>
<sequence length="609" mass="64529">EPICRHFRQCPDYFFSQFDTSDGTLRLPPAVTKVASLDIAYTPITMWEDHDAAGLRAFYLGFRDTSSTPDIVIKKYDVRDDSLIDTELSTDAGFGGGAATETAPRMGRVVSFEGKTFFAPGEESGSNHIQKITVGDIATPTADTYTEGDHFSSSHAVIEEDGVAKFISCDGHEFRTAATTPETDANFSGLFEVGDSGSPIFWSVESGGFVYACKSDNLYELDPTSARPLLDMRAERKNKVFQTYDDFDGHMAATVGAAVLYPHRSGFWRYRSGRSLNLSIDNIPGYRAAAGVDDVLIGLRHYATDAVGQWVYAIYKPPGFANTTNCNIMSAFYDPGSARELTWRTLISRTEDLLGLKIDSDKRLWFVQNPNDPAVSGAGTVTFVSASSGSSSGTTTSISWSHTVASGTDRVLRVAVSSLSHTPASVRFGGRFLSLVKTVGAGGARASLWVLTAPAVRTTNITVVWDAAQSAAVGGADNWTGVDQSQPLRNATSATGTSASPSVIVTSAVGDEVLDVVSAVGNVSATDDSGDSTERWNATDSTSGVRGAGSSETGASSVTASWTLGSSVAWAIVAASLQPTVVGAATADLNYIQLNNNGSPRTILGRDRG</sequence>
<feature type="region of interest" description="Disordered" evidence="1">
    <location>
        <begin position="524"/>
        <end position="556"/>
    </location>
</feature>
<accession>A0A0F9D7V7</accession>
<organism evidence="2">
    <name type="scientific">marine sediment metagenome</name>
    <dbReference type="NCBI Taxonomy" id="412755"/>
    <lineage>
        <taxon>unclassified sequences</taxon>
        <taxon>metagenomes</taxon>
        <taxon>ecological metagenomes</taxon>
    </lineage>
</organism>
<dbReference type="EMBL" id="LAZR01030079">
    <property type="protein sequence ID" value="KKL57684.1"/>
    <property type="molecule type" value="Genomic_DNA"/>
</dbReference>
<dbReference type="AlphaFoldDB" id="A0A0F9D7V7"/>
<protein>
    <submittedName>
        <fullName evidence="2">Uncharacterized protein</fullName>
    </submittedName>
</protein>
<comment type="caution">
    <text evidence="2">The sequence shown here is derived from an EMBL/GenBank/DDBJ whole genome shotgun (WGS) entry which is preliminary data.</text>
</comment>
<evidence type="ECO:0000256" key="1">
    <source>
        <dbReference type="SAM" id="MobiDB-lite"/>
    </source>
</evidence>
<proteinExistence type="predicted"/>
<feature type="non-terminal residue" evidence="2">
    <location>
        <position position="1"/>
    </location>
</feature>
<name>A0A0F9D7V7_9ZZZZ</name>
<feature type="compositionally biased region" description="Polar residues" evidence="1">
    <location>
        <begin position="535"/>
        <end position="556"/>
    </location>
</feature>
<evidence type="ECO:0000313" key="2">
    <source>
        <dbReference type="EMBL" id="KKL57684.1"/>
    </source>
</evidence>
<gene>
    <name evidence="2" type="ORF">LCGC14_2232950</name>
</gene>
<feature type="non-terminal residue" evidence="2">
    <location>
        <position position="609"/>
    </location>
</feature>